<feature type="transmembrane region" description="Helical" evidence="7">
    <location>
        <begin position="33"/>
        <end position="51"/>
    </location>
</feature>
<organism evidence="9 10">
    <name type="scientific">Halomonas ventosae</name>
    <dbReference type="NCBI Taxonomy" id="229007"/>
    <lineage>
        <taxon>Bacteria</taxon>
        <taxon>Pseudomonadati</taxon>
        <taxon>Pseudomonadota</taxon>
        <taxon>Gammaproteobacteria</taxon>
        <taxon>Oceanospirillales</taxon>
        <taxon>Halomonadaceae</taxon>
        <taxon>Halomonas</taxon>
    </lineage>
</organism>
<reference evidence="9 10" key="1">
    <citation type="submission" date="2018-03" db="EMBL/GenBank/DDBJ databases">
        <title>Comparative analysis of microorganisms from saline springs in Andes Mountain Range, Colombia.</title>
        <authorList>
            <person name="Rubin E."/>
        </authorList>
    </citation>
    <scope>NUCLEOTIDE SEQUENCE [LARGE SCALE GENOMIC DNA]</scope>
    <source>
        <strain evidence="9 10">USBA 854</strain>
    </source>
</reference>
<feature type="domain" description="Polysaccharide chain length determinant N-terminal" evidence="8">
    <location>
        <begin position="16"/>
        <end position="67"/>
    </location>
</feature>
<comment type="caution">
    <text evidence="9">The sequence shown here is derived from an EMBL/GenBank/DDBJ whole genome shotgun (WGS) entry which is preliminary data.</text>
</comment>
<evidence type="ECO:0000256" key="3">
    <source>
        <dbReference type="ARBA" id="ARBA00022692"/>
    </source>
</evidence>
<gene>
    <name evidence="9" type="ORF">BCL64_12136</name>
</gene>
<keyword evidence="10" id="KW-1185">Reference proteome</keyword>
<feature type="coiled-coil region" evidence="6">
    <location>
        <begin position="149"/>
        <end position="205"/>
    </location>
</feature>
<evidence type="ECO:0000256" key="1">
    <source>
        <dbReference type="ARBA" id="ARBA00004651"/>
    </source>
</evidence>
<dbReference type="GO" id="GO:0004713">
    <property type="term" value="F:protein tyrosine kinase activity"/>
    <property type="evidence" value="ECO:0007669"/>
    <property type="project" value="TreeGrafter"/>
</dbReference>
<keyword evidence="3 7" id="KW-0812">Transmembrane</keyword>
<accession>A0A2T0VB30</accession>
<evidence type="ECO:0000313" key="9">
    <source>
        <dbReference type="EMBL" id="PRY67396.1"/>
    </source>
</evidence>
<evidence type="ECO:0000256" key="6">
    <source>
        <dbReference type="SAM" id="Coils"/>
    </source>
</evidence>
<sequence>MNNAPDGQASRYANDDEISLVDLAKILIRRWKLMAVTFLVIVLGALAYALLMERTYEYVSLYQVAEEGPGDGLEKPASVVAKTSNLYLGAETRQLLDDEGLESLPFVTSVSNPEDTLMVKLVSQAAEANAAVAESLHAKVLERIEQGQQAQFERRREALQRQLESTERSLELAKESTSPSAAELVASYSQRVADIQDRLAQLQEGQVVQTAVKSLKPTGTSRSLVMALAIVLGGMLAVMMAFLSQFAVAVRESFQEE</sequence>
<dbReference type="PANTHER" id="PTHR32309:SF13">
    <property type="entry name" value="FERRIC ENTEROBACTIN TRANSPORT PROTEIN FEPE"/>
    <property type="match status" value="1"/>
</dbReference>
<dbReference type="EMBL" id="PVTM01000021">
    <property type="protein sequence ID" value="PRY67396.1"/>
    <property type="molecule type" value="Genomic_DNA"/>
</dbReference>
<protein>
    <submittedName>
        <fullName evidence="9">Chain length determinant protein</fullName>
    </submittedName>
</protein>
<dbReference type="PANTHER" id="PTHR32309">
    <property type="entry name" value="TYROSINE-PROTEIN KINASE"/>
    <property type="match status" value="1"/>
</dbReference>
<dbReference type="Pfam" id="PF02706">
    <property type="entry name" value="Wzz"/>
    <property type="match status" value="1"/>
</dbReference>
<dbReference type="RefSeq" id="WP_106232432.1">
    <property type="nucleotide sequence ID" value="NZ_PVTM01000021.1"/>
</dbReference>
<dbReference type="GO" id="GO:0005886">
    <property type="term" value="C:plasma membrane"/>
    <property type="evidence" value="ECO:0007669"/>
    <property type="project" value="UniProtKB-SubCell"/>
</dbReference>
<evidence type="ECO:0000256" key="2">
    <source>
        <dbReference type="ARBA" id="ARBA00022475"/>
    </source>
</evidence>
<evidence type="ECO:0000256" key="7">
    <source>
        <dbReference type="SAM" id="Phobius"/>
    </source>
</evidence>
<dbReference type="Proteomes" id="UP000239896">
    <property type="component" value="Unassembled WGS sequence"/>
</dbReference>
<feature type="transmembrane region" description="Helical" evidence="7">
    <location>
        <begin position="224"/>
        <end position="248"/>
    </location>
</feature>
<evidence type="ECO:0000256" key="5">
    <source>
        <dbReference type="ARBA" id="ARBA00023136"/>
    </source>
</evidence>
<dbReference type="InterPro" id="IPR003856">
    <property type="entry name" value="LPS_length_determ_N"/>
</dbReference>
<evidence type="ECO:0000259" key="8">
    <source>
        <dbReference type="Pfam" id="PF02706"/>
    </source>
</evidence>
<name>A0A2T0VB30_9GAMM</name>
<keyword evidence="5 7" id="KW-0472">Membrane</keyword>
<dbReference type="AlphaFoldDB" id="A0A2T0VB30"/>
<evidence type="ECO:0000313" key="10">
    <source>
        <dbReference type="Proteomes" id="UP000239896"/>
    </source>
</evidence>
<comment type="subcellular location">
    <subcellularLocation>
        <location evidence="1">Cell membrane</location>
        <topology evidence="1">Multi-pass membrane protein</topology>
    </subcellularLocation>
</comment>
<keyword evidence="4 7" id="KW-1133">Transmembrane helix</keyword>
<keyword evidence="6" id="KW-0175">Coiled coil</keyword>
<evidence type="ECO:0000256" key="4">
    <source>
        <dbReference type="ARBA" id="ARBA00022989"/>
    </source>
</evidence>
<dbReference type="InterPro" id="IPR050445">
    <property type="entry name" value="Bact_polysacc_biosynth/exp"/>
</dbReference>
<proteinExistence type="predicted"/>
<keyword evidence="2" id="KW-1003">Cell membrane</keyword>